<protein>
    <submittedName>
        <fullName evidence="2">Sialidase family protein</fullName>
        <ecNumber evidence="2">3.2.1.-</ecNumber>
    </submittedName>
</protein>
<dbReference type="InterPro" id="IPR015943">
    <property type="entry name" value="WD40/YVTN_repeat-like_dom_sf"/>
</dbReference>
<name>A0ABV2VRY5_9ACTN</name>
<dbReference type="Gene3D" id="2.130.10.10">
    <property type="entry name" value="YVTN repeat-like/Quinoprotein amine dehydrogenase"/>
    <property type="match status" value="1"/>
</dbReference>
<proteinExistence type="predicted"/>
<evidence type="ECO:0000256" key="1">
    <source>
        <dbReference type="SAM" id="Phobius"/>
    </source>
</evidence>
<gene>
    <name evidence="2" type="ORF">ABZ071_25190</name>
</gene>
<keyword evidence="2" id="KW-0326">Glycosidase</keyword>
<comment type="caution">
    <text evidence="2">The sequence shown here is derived from an EMBL/GenBank/DDBJ whole genome shotgun (WGS) entry which is preliminary data.</text>
</comment>
<dbReference type="Proteomes" id="UP001550348">
    <property type="component" value="Unassembled WGS sequence"/>
</dbReference>
<feature type="transmembrane region" description="Helical" evidence="1">
    <location>
        <begin position="43"/>
        <end position="64"/>
    </location>
</feature>
<dbReference type="InterPro" id="IPR036278">
    <property type="entry name" value="Sialidase_sf"/>
</dbReference>
<dbReference type="CDD" id="cd15482">
    <property type="entry name" value="Sialidase_non-viral"/>
    <property type="match status" value="1"/>
</dbReference>
<dbReference type="EMBL" id="JBEXRX010000095">
    <property type="protein sequence ID" value="MEU0155144.1"/>
    <property type="molecule type" value="Genomic_DNA"/>
</dbReference>
<sequence>MSDRELPGFDVAALSRVVRQPPLEELRSVARLRARARRRQRGGLLLAVVAALAGTALTPVAGGLGGVGQPTADPTGVPAPPAGAELFLLADRSVVAVRVTNINCELNFTNTRDFGRTWSPYRPARYDGPCRIENRRGRSNVEYFPLSARTYRVSVDGRSYLSTDEGRTWRDGASAVVTVDAFPPKAQPVSCGLGCRWLPEPMAVDPDTGTAYRLRAGVSTPYPMNSLYASPDGVLWAAFWPGDVHEPSVLGRSADRGATWETSPAPNGGAVMSLVAESGQVAYLLAEPYSPMGGVAPAGSIATIMRTGDGGRTWQRVGTDLPAGQAGDRDLVLGSDGSLLIGDTDPNGDAFVWVSRDQGRHFTKNLVAHKGGVISAPGQVLVMGADGVRLTTDGRTATRLPGLE</sequence>
<dbReference type="GO" id="GO:0016798">
    <property type="term" value="F:hydrolase activity, acting on glycosyl bonds"/>
    <property type="evidence" value="ECO:0007669"/>
    <property type="project" value="UniProtKB-KW"/>
</dbReference>
<accession>A0ABV2VRY5</accession>
<dbReference type="SUPFAM" id="SSF50939">
    <property type="entry name" value="Sialidases"/>
    <property type="match status" value="1"/>
</dbReference>
<evidence type="ECO:0000313" key="3">
    <source>
        <dbReference type="Proteomes" id="UP001550348"/>
    </source>
</evidence>
<keyword evidence="1" id="KW-0472">Membrane</keyword>
<dbReference type="EC" id="3.2.1.-" evidence="2"/>
<keyword evidence="1" id="KW-1133">Transmembrane helix</keyword>
<reference evidence="2 3" key="1">
    <citation type="submission" date="2024-06" db="EMBL/GenBank/DDBJ databases">
        <title>The Natural Products Discovery Center: Release of the First 8490 Sequenced Strains for Exploring Actinobacteria Biosynthetic Diversity.</title>
        <authorList>
            <person name="Kalkreuter E."/>
            <person name="Kautsar S.A."/>
            <person name="Yang D."/>
            <person name="Bader C.D."/>
            <person name="Teijaro C.N."/>
            <person name="Fluegel L."/>
            <person name="Davis C.M."/>
            <person name="Simpson J.R."/>
            <person name="Lauterbach L."/>
            <person name="Steele A.D."/>
            <person name="Gui C."/>
            <person name="Meng S."/>
            <person name="Li G."/>
            <person name="Viehrig K."/>
            <person name="Ye F."/>
            <person name="Su P."/>
            <person name="Kiefer A.F."/>
            <person name="Nichols A."/>
            <person name="Cepeda A.J."/>
            <person name="Yan W."/>
            <person name="Fan B."/>
            <person name="Jiang Y."/>
            <person name="Adhikari A."/>
            <person name="Zheng C.-J."/>
            <person name="Schuster L."/>
            <person name="Cowan T.M."/>
            <person name="Smanski M.J."/>
            <person name="Chevrette M.G."/>
            <person name="De Carvalho L.P.S."/>
            <person name="Shen B."/>
        </authorList>
    </citation>
    <scope>NUCLEOTIDE SEQUENCE [LARGE SCALE GENOMIC DNA]</scope>
    <source>
        <strain evidence="2 3">NPDC006286</strain>
    </source>
</reference>
<evidence type="ECO:0000313" key="2">
    <source>
        <dbReference type="EMBL" id="MEU0155144.1"/>
    </source>
</evidence>
<keyword evidence="2" id="KW-0378">Hydrolase</keyword>
<organism evidence="2 3">
    <name type="scientific">Micromonospora fulviviridis</name>
    <dbReference type="NCBI Taxonomy" id="47860"/>
    <lineage>
        <taxon>Bacteria</taxon>
        <taxon>Bacillati</taxon>
        <taxon>Actinomycetota</taxon>
        <taxon>Actinomycetes</taxon>
        <taxon>Micromonosporales</taxon>
        <taxon>Micromonosporaceae</taxon>
        <taxon>Micromonospora</taxon>
    </lineage>
</organism>
<dbReference type="RefSeq" id="WP_355666763.1">
    <property type="nucleotide sequence ID" value="NZ_JBEXRX010000095.1"/>
</dbReference>
<keyword evidence="1" id="KW-0812">Transmembrane</keyword>
<keyword evidence="3" id="KW-1185">Reference proteome</keyword>